<organism evidence="2 3">
    <name type="scientific">Estrella lausannensis</name>
    <dbReference type="NCBI Taxonomy" id="483423"/>
    <lineage>
        <taxon>Bacteria</taxon>
        <taxon>Pseudomonadati</taxon>
        <taxon>Chlamydiota</taxon>
        <taxon>Chlamydiia</taxon>
        <taxon>Parachlamydiales</taxon>
        <taxon>Candidatus Criblamydiaceae</taxon>
        <taxon>Estrella</taxon>
    </lineage>
</organism>
<dbReference type="OrthoDB" id="19154at2"/>
<name>A0A0H5DNG9_9BACT</name>
<evidence type="ECO:0000313" key="2">
    <source>
        <dbReference type="EMBL" id="CRX37871.1"/>
    </source>
</evidence>
<dbReference type="RefSeq" id="WP_098037719.1">
    <property type="nucleotide sequence ID" value="NZ_CWGJ01000006.1"/>
</dbReference>
<dbReference type="AlphaFoldDB" id="A0A0H5DNG9"/>
<accession>A0A0H5DNG9</accession>
<reference evidence="3" key="1">
    <citation type="submission" date="2015-06" db="EMBL/GenBank/DDBJ databases">
        <authorList>
            <person name="Bertelli C."/>
        </authorList>
    </citation>
    <scope>NUCLEOTIDE SEQUENCE [LARGE SCALE GENOMIC DNA]</scope>
    <source>
        <strain evidence="3">CRIB-30</strain>
    </source>
</reference>
<protein>
    <submittedName>
        <fullName evidence="2">Uncharacterized protein</fullName>
    </submittedName>
</protein>
<feature type="region of interest" description="Disordered" evidence="1">
    <location>
        <begin position="230"/>
        <end position="253"/>
    </location>
</feature>
<proteinExistence type="predicted"/>
<evidence type="ECO:0000313" key="3">
    <source>
        <dbReference type="Proteomes" id="UP000220251"/>
    </source>
</evidence>
<feature type="compositionally biased region" description="Basic and acidic residues" evidence="1">
    <location>
        <begin position="137"/>
        <end position="152"/>
    </location>
</feature>
<dbReference type="Proteomes" id="UP000220251">
    <property type="component" value="Unassembled WGS sequence"/>
</dbReference>
<feature type="compositionally biased region" description="Basic and acidic residues" evidence="1">
    <location>
        <begin position="116"/>
        <end position="125"/>
    </location>
</feature>
<dbReference type="EMBL" id="CWGJ01000006">
    <property type="protein sequence ID" value="CRX37871.1"/>
    <property type="molecule type" value="Genomic_DNA"/>
</dbReference>
<keyword evidence="3" id="KW-1185">Reference proteome</keyword>
<feature type="compositionally biased region" description="Basic residues" evidence="1">
    <location>
        <begin position="126"/>
        <end position="136"/>
    </location>
</feature>
<evidence type="ECO:0000256" key="1">
    <source>
        <dbReference type="SAM" id="MobiDB-lite"/>
    </source>
</evidence>
<feature type="region of interest" description="Disordered" evidence="1">
    <location>
        <begin position="100"/>
        <end position="189"/>
    </location>
</feature>
<sequence>MEFTRQPIIETVISAKEGFKLVVRSSKGAGQEEYFVDAVEVVSFGNSFFFRSSEKPKAFLVPATDYEILEVREARMVLKNVGLDKAIKIGGGKEALMKAVREPERVQEEPAAEGAHQQDRQSDRKRDRRRGLRRRRDREERDEREELPKEGLEEALPGEEPKEEFVELTEEAQKIEIPEPKKLGRRGRQAAMELSSNVLKSLLTPPPNLISDTIEKYRDDDLFKGVFISKENEEKQEEGVPQEQAEEPMELPLSYQPTEYQMSSEEEEEIYRQRVVAKEHESENYIEGIEEGPSAVVESFTHETTLFQEQTYPLMSHYAEEPVQEPSEEETENRQ</sequence>
<gene>
    <name evidence="2" type="ORF">ELAC_0516</name>
</gene>
<feature type="compositionally biased region" description="Basic and acidic residues" evidence="1">
    <location>
        <begin position="159"/>
        <end position="182"/>
    </location>
</feature>